<reference evidence="2 3" key="1">
    <citation type="journal article" date="2015" name="Genome Biol. Evol.">
        <title>Comparative Genomics of a Bacterivorous Green Alga Reveals Evolutionary Causalities and Consequences of Phago-Mixotrophic Mode of Nutrition.</title>
        <authorList>
            <person name="Burns J.A."/>
            <person name="Paasch A."/>
            <person name="Narechania A."/>
            <person name="Kim E."/>
        </authorList>
    </citation>
    <scope>NUCLEOTIDE SEQUENCE [LARGE SCALE GENOMIC DNA]</scope>
    <source>
        <strain evidence="2 3">PLY_AMNH</strain>
    </source>
</reference>
<evidence type="ECO:0000313" key="3">
    <source>
        <dbReference type="Proteomes" id="UP001190700"/>
    </source>
</evidence>
<organism evidence="2 3">
    <name type="scientific">Cymbomonas tetramitiformis</name>
    <dbReference type="NCBI Taxonomy" id="36881"/>
    <lineage>
        <taxon>Eukaryota</taxon>
        <taxon>Viridiplantae</taxon>
        <taxon>Chlorophyta</taxon>
        <taxon>Pyramimonadophyceae</taxon>
        <taxon>Pyramimonadales</taxon>
        <taxon>Pyramimonadaceae</taxon>
        <taxon>Cymbomonas</taxon>
    </lineage>
</organism>
<accession>A0AAE0C638</accession>
<comment type="caution">
    <text evidence="2">The sequence shown here is derived from an EMBL/GenBank/DDBJ whole genome shotgun (WGS) entry which is preliminary data.</text>
</comment>
<dbReference type="AlphaFoldDB" id="A0AAE0C638"/>
<evidence type="ECO:0000313" key="2">
    <source>
        <dbReference type="EMBL" id="KAK3249161.1"/>
    </source>
</evidence>
<gene>
    <name evidence="2" type="ORF">CYMTET_41424</name>
</gene>
<feature type="chain" id="PRO_5042133603" evidence="1">
    <location>
        <begin position="29"/>
        <end position="413"/>
    </location>
</feature>
<protein>
    <submittedName>
        <fullName evidence="2">Uncharacterized protein</fullName>
    </submittedName>
</protein>
<keyword evidence="1" id="KW-0732">Signal</keyword>
<keyword evidence="3" id="KW-1185">Reference proteome</keyword>
<dbReference type="EMBL" id="LGRX02027573">
    <property type="protein sequence ID" value="KAK3249161.1"/>
    <property type="molecule type" value="Genomic_DNA"/>
</dbReference>
<name>A0AAE0C638_9CHLO</name>
<sequence>MTGQSYLRRSCQIVRTLAFFCLTVSVASQFEDTKTTQLASHDTLVCGVPRVKSTAIENNHRMHVEFEIPLPNGDSTDLIAFGIFFGDLGIVNRKLACSLALDDLDLVFDPSEEGFSGNLSDKCMGNEYPQYARYTGNTITDSRNGPKVCPLVADGHVCTPKRPVMRDVVWFSTVTTNNNTMYECNLGVSTWKLSFDISDWTASEGMNKNGITKEVVDDAQIFTFPVRIFITSVSKSSAQAETYYSPYRFQLHQKASVFMNLPIMETQLSGFRSHYIKNFQQTSGDVAFAGVNPLQDETAYLDIVKVTFEMVFFKESDKNSLPTISVDVNDLVVNVDTSTGSGDAYQLYDLNNQALPSGGQCLDISTTDKSSISEHSAPEVVNQKDVMETDAIRSYNGTFFKQVLSVTCYLRLQ</sequence>
<evidence type="ECO:0000256" key="1">
    <source>
        <dbReference type="SAM" id="SignalP"/>
    </source>
</evidence>
<dbReference type="Proteomes" id="UP001190700">
    <property type="component" value="Unassembled WGS sequence"/>
</dbReference>
<feature type="signal peptide" evidence="1">
    <location>
        <begin position="1"/>
        <end position="28"/>
    </location>
</feature>
<proteinExistence type="predicted"/>